<dbReference type="Proteomes" id="UP000591131">
    <property type="component" value="Unassembled WGS sequence"/>
</dbReference>
<comment type="caution">
    <text evidence="2">The sequence shown here is derived from an EMBL/GenBank/DDBJ whole genome shotgun (WGS) entry which is preliminary data.</text>
</comment>
<sequence>MFLLLLIGLLNAAVPASCGEPNERKCFAGLSAPPATKTLDEIICIGAKQSIPIRETIAIEALRHLRGTIEFRNSNLAIAEEVVASMEDLLQKMPSFPCNETLSAIISIRTDALKHAISLARRAYFGDVNHHPVEEFLIKEICRACTGVTDRDLTIAAMLKEMFDALNNLYSQLLGLDRAFLYDQIEGANLYCVPAAIWATSEAGVDLTSLQDSQTLIHDIVIPLSWYDTDILVQPTPWEQLVDRLVLPFTRLIAKLVYELQLITAVLNPDYQGHEVAKDLFAERNFVPDVPYSFPERKLHIAETDAFLHDRQSTVFTVIYISNLTANATIETLKNWSTSKLSTDRVMWLEDSFREPWYHNLRPVHLGVTVTAATAEQSTCWRRHSAGQPPLSSIVHDCLPPGWIMGSKLEWIDASERWRIDNQAWQWRTLSGEQRDPSVSFISVSTQESTSSSDSIFVEYKSLHDKMIAHPSDESSRFLLFTCNPWSLCGGHGDRINGLTTAFVLAVLTDRALLIDIDSPIPLGMLLQPLPDSFDWRVPSIGIGAQSSVYVYIDKRKRLIRDLPLIANDRSRVISFAHNHRDVDNILTSDAFSSNPIARRIGQVENLISCIWHALFQPSIHLGRYIKKGTLATFGDEDAGHFIAIHFRSGDRQLDKWWDPKRHGLETLKEFIDCAHKIERELSLPPNETKWFLSSDTDDAFETDTVRELGDKILRLSIGDEAKGEDIVHIDRSSDVYHQFSGVTLSYVNYYILQRAKAIVLSRSFFGETAAEIGRVKHAYFYHGCVRTSLISS</sequence>
<proteinExistence type="predicted"/>
<evidence type="ECO:0000313" key="2">
    <source>
        <dbReference type="EMBL" id="KAF4656573.1"/>
    </source>
</evidence>
<gene>
    <name evidence="2" type="ORF">FOL47_008848</name>
</gene>
<keyword evidence="1" id="KW-0732">Signal</keyword>
<name>A0A7J6LBN1_PERCH</name>
<evidence type="ECO:0000256" key="1">
    <source>
        <dbReference type="SAM" id="SignalP"/>
    </source>
</evidence>
<organism evidence="2 3">
    <name type="scientific">Perkinsus chesapeaki</name>
    <name type="common">Clam parasite</name>
    <name type="synonym">Perkinsus andrewsi</name>
    <dbReference type="NCBI Taxonomy" id="330153"/>
    <lineage>
        <taxon>Eukaryota</taxon>
        <taxon>Sar</taxon>
        <taxon>Alveolata</taxon>
        <taxon>Perkinsozoa</taxon>
        <taxon>Perkinsea</taxon>
        <taxon>Perkinsida</taxon>
        <taxon>Perkinsidae</taxon>
        <taxon>Perkinsus</taxon>
    </lineage>
</organism>
<keyword evidence="3" id="KW-1185">Reference proteome</keyword>
<dbReference type="OrthoDB" id="428346at2759"/>
<reference evidence="2 3" key="1">
    <citation type="submission" date="2020-04" db="EMBL/GenBank/DDBJ databases">
        <title>Perkinsus chesapeaki whole genome sequence.</title>
        <authorList>
            <person name="Bogema D.R."/>
        </authorList>
    </citation>
    <scope>NUCLEOTIDE SEQUENCE [LARGE SCALE GENOMIC DNA]</scope>
    <source>
        <strain evidence="2">ATCC PRA-425</strain>
    </source>
</reference>
<dbReference type="Gene3D" id="3.40.50.11350">
    <property type="match status" value="1"/>
</dbReference>
<accession>A0A7J6LBN1</accession>
<feature type="chain" id="PRO_5029866096" evidence="1">
    <location>
        <begin position="20"/>
        <end position="793"/>
    </location>
</feature>
<dbReference type="EMBL" id="JAAPAO010000589">
    <property type="protein sequence ID" value="KAF4656573.1"/>
    <property type="molecule type" value="Genomic_DNA"/>
</dbReference>
<protein>
    <submittedName>
        <fullName evidence="2">Uncharacterized protein</fullName>
    </submittedName>
</protein>
<dbReference type="AlphaFoldDB" id="A0A7J6LBN1"/>
<evidence type="ECO:0000313" key="3">
    <source>
        <dbReference type="Proteomes" id="UP000591131"/>
    </source>
</evidence>
<feature type="signal peptide" evidence="1">
    <location>
        <begin position="1"/>
        <end position="19"/>
    </location>
</feature>